<sequence length="224" mass="26281">MAIEFKGSHFERDVILWGVRWYVVYPLSYRQIEEMMQERGVEVDHSTLHRWVLKYVPKLEKAFLTRKRPVGGSWRMDETYVRIKGVWKYLYRAVDKAGATVDFFLTARRDRKAALRFLRKGAGRHGVPQKVTIDKSGANTAAIESYNIEYDATIEIRRIKFLNNIVEQDHRAIKRMTRPMLGFKSFWSARITLAGIEIMHMIRKGQLHSTGKLRPAQQFYSLAE</sequence>
<dbReference type="GO" id="GO:0015074">
    <property type="term" value="P:DNA integration"/>
    <property type="evidence" value="ECO:0007669"/>
    <property type="project" value="InterPro"/>
</dbReference>
<proteinExistence type="predicted"/>
<feature type="domain" description="Integrase catalytic" evidence="5">
    <location>
        <begin position="65"/>
        <end position="223"/>
    </location>
</feature>
<reference evidence="6 7" key="1">
    <citation type="journal article" date="2014" name="World J. Microbiol. Biotechnol.">
        <title>Biodiversity and physiological characteristics of Antarctic and Arctic lichens-associated bacteria.</title>
        <authorList>
            <person name="Lee Y.M."/>
            <person name="Kim E.H."/>
            <person name="Lee H.K."/>
            <person name="Hong S.G."/>
        </authorList>
    </citation>
    <scope>NUCLEOTIDE SEQUENCE [LARGE SCALE GENOMIC DNA]</scope>
    <source>
        <strain evidence="6 7">PAMC 26569</strain>
        <plasmid evidence="6">unnamed5</plasmid>
    </source>
</reference>
<evidence type="ECO:0000256" key="4">
    <source>
        <dbReference type="ARBA" id="ARBA00023172"/>
    </source>
</evidence>
<dbReference type="Pfam" id="PF13610">
    <property type="entry name" value="DDE_Tnp_IS240"/>
    <property type="match status" value="1"/>
</dbReference>
<dbReference type="InterPro" id="IPR012337">
    <property type="entry name" value="RNaseH-like_sf"/>
</dbReference>
<dbReference type="SUPFAM" id="SSF53098">
    <property type="entry name" value="Ribonuclease H-like"/>
    <property type="match status" value="1"/>
</dbReference>
<evidence type="ECO:0000256" key="1">
    <source>
        <dbReference type="ARBA" id="ARBA00002286"/>
    </source>
</evidence>
<dbReference type="KEGG" id="lck:HN018_27270"/>
<gene>
    <name evidence="6" type="ORF">HN018_27270</name>
</gene>
<geneLocation type="plasmid" evidence="6 7">
    <name>unnamed5</name>
</geneLocation>
<dbReference type="Gene3D" id="3.30.420.10">
    <property type="entry name" value="Ribonuclease H-like superfamily/Ribonuclease H"/>
    <property type="match status" value="1"/>
</dbReference>
<keyword evidence="3" id="KW-0238">DNA-binding</keyword>
<dbReference type="RefSeq" id="WP_172443619.1">
    <property type="nucleotide sequence ID" value="NZ_CP053712.1"/>
</dbReference>
<dbReference type="EMBL" id="CP053712">
    <property type="protein sequence ID" value="QKE93931.1"/>
    <property type="molecule type" value="Genomic_DNA"/>
</dbReference>
<name>A0A6M8I1Z3_9PROT</name>
<evidence type="ECO:0000256" key="2">
    <source>
        <dbReference type="ARBA" id="ARBA00022578"/>
    </source>
</evidence>
<dbReference type="InterPro" id="IPR036397">
    <property type="entry name" value="RNaseH_sf"/>
</dbReference>
<dbReference type="PANTHER" id="PTHR35528:SF3">
    <property type="entry name" value="BLL1675 PROTEIN"/>
    <property type="match status" value="1"/>
</dbReference>
<organism evidence="6 7">
    <name type="scientific">Lichenicola cladoniae</name>
    <dbReference type="NCBI Taxonomy" id="1484109"/>
    <lineage>
        <taxon>Bacteria</taxon>
        <taxon>Pseudomonadati</taxon>
        <taxon>Pseudomonadota</taxon>
        <taxon>Alphaproteobacteria</taxon>
        <taxon>Acetobacterales</taxon>
        <taxon>Acetobacteraceae</taxon>
        <taxon>Lichenicola</taxon>
    </lineage>
</organism>
<dbReference type="InterPro" id="IPR047930">
    <property type="entry name" value="Transpos_IS6"/>
</dbReference>
<dbReference type="InterPro" id="IPR032874">
    <property type="entry name" value="DDE_dom"/>
</dbReference>
<dbReference type="NCBIfam" id="NF033587">
    <property type="entry name" value="transpos_IS6"/>
    <property type="match status" value="1"/>
</dbReference>
<keyword evidence="7" id="KW-1185">Reference proteome</keyword>
<accession>A0A6M8I1Z3</accession>
<dbReference type="PANTHER" id="PTHR35528">
    <property type="entry name" value="BLL1675 PROTEIN"/>
    <property type="match status" value="1"/>
</dbReference>
<evidence type="ECO:0000256" key="3">
    <source>
        <dbReference type="ARBA" id="ARBA00023125"/>
    </source>
</evidence>
<dbReference type="GO" id="GO:0032196">
    <property type="term" value="P:transposition"/>
    <property type="evidence" value="ECO:0007669"/>
    <property type="project" value="UniProtKB-KW"/>
</dbReference>
<evidence type="ECO:0000259" key="5">
    <source>
        <dbReference type="PROSITE" id="PS50994"/>
    </source>
</evidence>
<protein>
    <submittedName>
        <fullName evidence="6">IS6 family transposase</fullName>
    </submittedName>
</protein>
<dbReference type="Proteomes" id="UP000500767">
    <property type="component" value="Plasmid unnamed5"/>
</dbReference>
<keyword evidence="6" id="KW-0614">Plasmid</keyword>
<keyword evidence="2" id="KW-0815">Transposition</keyword>
<dbReference type="AlphaFoldDB" id="A0A6M8I1Z3"/>
<dbReference type="GO" id="GO:0006310">
    <property type="term" value="P:DNA recombination"/>
    <property type="evidence" value="ECO:0007669"/>
    <property type="project" value="UniProtKB-KW"/>
</dbReference>
<comment type="function">
    <text evidence="1">Involved in the transposition of the insertion sequence.</text>
</comment>
<dbReference type="PROSITE" id="PS50994">
    <property type="entry name" value="INTEGRASE"/>
    <property type="match status" value="1"/>
</dbReference>
<dbReference type="InterPro" id="IPR052183">
    <property type="entry name" value="IS_Transposase"/>
</dbReference>
<dbReference type="GO" id="GO:0003677">
    <property type="term" value="F:DNA binding"/>
    <property type="evidence" value="ECO:0007669"/>
    <property type="project" value="UniProtKB-KW"/>
</dbReference>
<evidence type="ECO:0000313" key="7">
    <source>
        <dbReference type="Proteomes" id="UP000500767"/>
    </source>
</evidence>
<dbReference type="InterPro" id="IPR001584">
    <property type="entry name" value="Integrase_cat-core"/>
</dbReference>
<keyword evidence="4" id="KW-0233">DNA recombination</keyword>
<evidence type="ECO:0000313" key="6">
    <source>
        <dbReference type="EMBL" id="QKE93931.1"/>
    </source>
</evidence>